<name>A0A2A6RKD4_9CHLR</name>
<dbReference type="GO" id="GO:0016787">
    <property type="term" value="F:hydrolase activity"/>
    <property type="evidence" value="ECO:0007669"/>
    <property type="project" value="UniProtKB-KW"/>
</dbReference>
<dbReference type="OrthoDB" id="138631at2"/>
<dbReference type="SUPFAM" id="SSF55545">
    <property type="entry name" value="beta-N-acetylhexosaminidase-like domain"/>
    <property type="match status" value="1"/>
</dbReference>
<evidence type="ECO:0000313" key="3">
    <source>
        <dbReference type="Proteomes" id="UP000220527"/>
    </source>
</evidence>
<reference evidence="3" key="1">
    <citation type="submission" date="2017-08" db="EMBL/GenBank/DDBJ databases">
        <authorList>
            <person name="Grouzdev D.S."/>
            <person name="Gaisin V.A."/>
            <person name="Rysina M.S."/>
            <person name="Gorlenko V.M."/>
        </authorList>
    </citation>
    <scope>NUCLEOTIDE SEQUENCE [LARGE SCALE GENOMIC DNA]</scope>
    <source>
        <strain evidence="3">Kir15-3F</strain>
    </source>
</reference>
<dbReference type="PANTHER" id="PTHR47406">
    <property type="entry name" value="COAGULATION FACTOR 5/8 TYPE, C-TERMINAL"/>
    <property type="match status" value="1"/>
</dbReference>
<accession>A0A2A6RKD4</accession>
<protein>
    <recommendedName>
        <fullName evidence="4">DUF4838 domain-containing protein</fullName>
    </recommendedName>
</protein>
<dbReference type="GO" id="GO:0005975">
    <property type="term" value="P:carbohydrate metabolic process"/>
    <property type="evidence" value="ECO:0007669"/>
    <property type="project" value="UniProtKB-ARBA"/>
</dbReference>
<keyword evidence="1" id="KW-0378">Hydrolase</keyword>
<dbReference type="EMBL" id="NQWI01000026">
    <property type="protein sequence ID" value="PDW03574.1"/>
    <property type="molecule type" value="Genomic_DNA"/>
</dbReference>
<dbReference type="Pfam" id="PF16126">
    <property type="entry name" value="DUF4838"/>
    <property type="match status" value="1"/>
</dbReference>
<comment type="caution">
    <text evidence="2">The sequence shown here is derived from an EMBL/GenBank/DDBJ whole genome shotgun (WGS) entry which is preliminary data.</text>
</comment>
<evidence type="ECO:0000313" key="2">
    <source>
        <dbReference type="EMBL" id="PDW03574.1"/>
    </source>
</evidence>
<dbReference type="InterPro" id="IPR032287">
    <property type="entry name" value="DUF4838"/>
</dbReference>
<dbReference type="AlphaFoldDB" id="A0A2A6RKD4"/>
<dbReference type="Proteomes" id="UP000220527">
    <property type="component" value="Unassembled WGS sequence"/>
</dbReference>
<keyword evidence="3" id="KW-1185">Reference proteome</keyword>
<organism evidence="2 3">
    <name type="scientific">Candidatus Viridilinea mediisalina</name>
    <dbReference type="NCBI Taxonomy" id="2024553"/>
    <lineage>
        <taxon>Bacteria</taxon>
        <taxon>Bacillati</taxon>
        <taxon>Chloroflexota</taxon>
        <taxon>Chloroflexia</taxon>
        <taxon>Chloroflexales</taxon>
        <taxon>Chloroflexineae</taxon>
        <taxon>Oscillochloridaceae</taxon>
        <taxon>Candidatus Viridilinea</taxon>
    </lineage>
</organism>
<dbReference type="InterPro" id="IPR029018">
    <property type="entry name" value="Hex-like_dom2"/>
</dbReference>
<dbReference type="PANTHER" id="PTHR47406:SF2">
    <property type="entry name" value="ALPHA GLUCURONIDASE N-TERMINAL DOMAIN-CONTAINING PROTEIN"/>
    <property type="match status" value="1"/>
</dbReference>
<sequence length="728" mass="80039">MVDQTEPGGTRAGDDVIVLAHCPLSRIRLLWRHGQRCDDLPPMLPDQWLSVQNTGRVLRDCAIIDPVELTLSPSWCIALQSDHPVAQRAAEELRAGLVQLGGPELALAAASDGPQLNLSHGLAGDGFVRAPAANGLALRGDGPRGLLYAVYDLLETLGLRWPSPGVLATPTPLPQPLWLPPSAISDHPALPVRSLVLGHDLFLAEAEAWIAWAARNRLNTIFVHTTIHEPALGACRLATWRARREQLLPLLRSYGMRIELGGHHLRDLLPRRFFRRKPELFRYDGQQRNPDHNFCVSNPQTHAILRQMATAFFQAYPEAEVYHVWPDDLRGHGWCQCAACASLSPADQVLMATNTLAEALVALRPTAQVSFLAYHDSAYGPKVQPHPAVVLLVAPRLRSYAVGLDAPANGPLAEQLSACVAAFGGGNPNSPQAKLGSFEYYLDGILFKSAPPPLPEVIASDLRYYQQAGLGSLHVLLTGDRPFLHAPPNAYLFARLAWEPQGDPQQLLNDYASARAPHHPPSLISAYRALSQAWQPVLNREPVLEAPPAPAHGLRDPITHPPTDLLDLLDITSRDAELRLEALHKATLQLEQGYAAWEELGAPNIPAAFAAEYAEWEVGAKLLTYIRLRQQLYVLVGRNASRSALREALTEAQRALDALYAWADTHVPKRAQANHRLLRAALQLQLDQIADQRIHNPFARLGLRARRAKDLVKLLPGMVPLAIVDCRL</sequence>
<proteinExistence type="predicted"/>
<evidence type="ECO:0000256" key="1">
    <source>
        <dbReference type="ARBA" id="ARBA00022801"/>
    </source>
</evidence>
<evidence type="ECO:0008006" key="4">
    <source>
        <dbReference type="Google" id="ProtNLM"/>
    </source>
</evidence>
<gene>
    <name evidence="2" type="ORF">CJ255_07855</name>
</gene>